<dbReference type="SMART" id="SM00364">
    <property type="entry name" value="LRR_BAC"/>
    <property type="match status" value="6"/>
</dbReference>
<dbReference type="InterPro" id="IPR011029">
    <property type="entry name" value="DEATH-like_dom_sf"/>
</dbReference>
<evidence type="ECO:0000313" key="9">
    <source>
        <dbReference type="RefSeq" id="XP_031756472.1"/>
    </source>
</evidence>
<evidence type="ECO:0000259" key="4">
    <source>
        <dbReference type="PROSITE" id="PS51145"/>
    </source>
</evidence>
<dbReference type="SUPFAM" id="SSF52058">
    <property type="entry name" value="L domain-like"/>
    <property type="match status" value="1"/>
</dbReference>
<evidence type="ECO:0000259" key="3">
    <source>
        <dbReference type="PROSITE" id="PS50017"/>
    </source>
</evidence>
<dbReference type="PRINTS" id="PR00019">
    <property type="entry name" value="LEURICHRPT"/>
</dbReference>
<dbReference type="Proteomes" id="UP000008143">
    <property type="component" value="Chromosome 4"/>
</dbReference>
<organism evidence="5 7">
    <name type="scientific">Xenopus tropicalis</name>
    <name type="common">Western clawed frog</name>
    <name type="synonym">Silurana tropicalis</name>
    <dbReference type="NCBI Taxonomy" id="8364"/>
    <lineage>
        <taxon>Eukaryota</taxon>
        <taxon>Metazoa</taxon>
        <taxon>Chordata</taxon>
        <taxon>Craniata</taxon>
        <taxon>Vertebrata</taxon>
        <taxon>Euteleostomi</taxon>
        <taxon>Amphibia</taxon>
        <taxon>Batrachia</taxon>
        <taxon>Anura</taxon>
        <taxon>Pipoidea</taxon>
        <taxon>Pipidae</taxon>
        <taxon>Xenopodinae</taxon>
        <taxon>Xenopus</taxon>
        <taxon>Silurana</taxon>
    </lineage>
</organism>
<dbReference type="Pfam" id="PF00791">
    <property type="entry name" value="ZU5"/>
    <property type="match status" value="1"/>
</dbReference>
<dbReference type="PROSITE" id="PS51145">
    <property type="entry name" value="ZU5"/>
    <property type="match status" value="2"/>
</dbReference>
<evidence type="ECO:0000256" key="1">
    <source>
        <dbReference type="ARBA" id="ARBA00022614"/>
    </source>
</evidence>
<dbReference type="AlphaFoldDB" id="A0A8J0QYG2"/>
<dbReference type="Pfam" id="PF00531">
    <property type="entry name" value="Death"/>
    <property type="match status" value="1"/>
</dbReference>
<dbReference type="GO" id="GO:0007165">
    <property type="term" value="P:signal transduction"/>
    <property type="evidence" value="ECO:0007669"/>
    <property type="project" value="InterPro"/>
</dbReference>
<dbReference type="PROSITE" id="PS50017">
    <property type="entry name" value="DEATH_DOMAIN"/>
    <property type="match status" value="1"/>
</dbReference>
<dbReference type="AGR" id="Xenbase:XB-GENE-990212"/>
<dbReference type="Gene3D" id="1.10.533.10">
    <property type="entry name" value="Death Domain, Fas"/>
    <property type="match status" value="1"/>
</dbReference>
<dbReference type="RefSeq" id="XP_031756471.1">
    <property type="nucleotide sequence ID" value="XM_031900611.1"/>
</dbReference>
<dbReference type="KEGG" id="xtr:100488788"/>
<feature type="domain" description="ZU5" evidence="4">
    <location>
        <begin position="309"/>
        <end position="458"/>
    </location>
</feature>
<dbReference type="FunFam" id="3.80.10.10:FF:001086">
    <property type="entry name" value="P53-induced death domain protein 1"/>
    <property type="match status" value="1"/>
</dbReference>
<evidence type="ECO:0000313" key="10">
    <source>
        <dbReference type="Xenbase" id="XB-GENE-990212"/>
    </source>
</evidence>
<dbReference type="InterPro" id="IPR000906">
    <property type="entry name" value="ZU5_dom"/>
</dbReference>
<dbReference type="Xenbase" id="XB-GENE-990212">
    <property type="gene designation" value="pidd1"/>
</dbReference>
<name>A0A8J0QYG2_XENTR</name>
<dbReference type="Gene3D" id="2.60.220.30">
    <property type="match status" value="2"/>
</dbReference>
<dbReference type="RefSeq" id="XP_031756472.1">
    <property type="nucleotide sequence ID" value="XM_031900612.1"/>
</dbReference>
<protein>
    <submittedName>
        <fullName evidence="6 7">P53-induced death domain-containing protein 1 isoform X1</fullName>
    </submittedName>
</protein>
<dbReference type="SUPFAM" id="SSF47986">
    <property type="entry name" value="DEATH domain"/>
    <property type="match status" value="1"/>
</dbReference>
<dbReference type="PANTHER" id="PTHR48051">
    <property type="match status" value="1"/>
</dbReference>
<dbReference type="RefSeq" id="XP_002937546.2">
    <property type="nucleotide sequence ID" value="XM_002937500.5"/>
</dbReference>
<keyword evidence="5" id="KW-1185">Reference proteome</keyword>
<evidence type="ECO:0000313" key="5">
    <source>
        <dbReference type="Proteomes" id="UP000008143"/>
    </source>
</evidence>
<keyword evidence="1" id="KW-0433">Leucine-rich repeat</keyword>
<dbReference type="PANTHER" id="PTHR48051:SF39">
    <property type="entry name" value="P53-INDUCED DEATH DOMAIN PROTEIN 1"/>
    <property type="match status" value="1"/>
</dbReference>
<sequence length="909" mass="102738">MEHILDPLWEGTDAEEPASYLQHLADNRITLDIVPNGCRFFLQLTNDPRCHRELVEFLRLNTNDPLIPQALDVLHSYTGLKSLVLKGGHELDECGKTKSGLLTSLPSELCSLSNLHHLDLSFNSLTELPLCVTSLSCLSSLLLCYNQIGTLPDTISNLRNLELLSMMFNLLSVIPGEIGQLRKLKRLDLSENKLETLPETIGGLQECTELDLSGNCLMELPETMCHLVSLQQLHLHSNLLISVPVGLAVLPFLKRLDLKNNQLRYVPEEIMNCPCVHLQGNPIGIAEPTPSTEDQVPVLKSKEIYLTSEDKSFLVTPDGCRVFLPWGLQFCFPHGAVSSNVTIYFQILPPDREHVKLGHHDVLLSYTLELQPHDIQFNQDVEICIPYFVKQSMRRRKQESLEVPTILGTPRTLRKREVVIRTYSGEDWTDLATTSCTKRNLAICKVPHFSWFFVVSRLVKDQCQVPKDGEVLFSSVDQNIRIEFPPGATEETRTISMQVLPVSTADFQSITGDSQSATSPLLCLSQSSSANFLCPVKIQLPLPPGVTGDTLDRSRLVLLHGDPQAQNWTDITGQVEFEITHIYARFQVDHFSWYWLWYTTKTYIGEIAKNVYTRLRMSQVNFVALQRKRDPEQVLLQCVPKQKVDTTMKKLKDRYKGPEPSDLVEIVEGEQFFAAFEQGLQLHSDRPDCVNGKISFVFYSRMKNIKEVYVTSQADRKEKDVKGQVSFYRGSVPVALPKEATKHRKGPNSDWMATLPLKLPKLKLLYGENEKGRNGSSLPPLNLGNAETGYLTETNLSSIARRIGKEWRTIGMNLDLSYGELERISHNNRDDLDQQIFDMLFSWARKNCNQQDCVQRLIEAMQVSGRQDIAEEIVAVIELGKQKYAQSILRLGLDQGNSSEDSAIAMSQS</sequence>
<dbReference type="PROSITE" id="PS51450">
    <property type="entry name" value="LRR"/>
    <property type="match status" value="2"/>
</dbReference>
<dbReference type="InterPro" id="IPR001611">
    <property type="entry name" value="Leu-rich_rpt"/>
</dbReference>
<reference evidence="6 7" key="1">
    <citation type="submission" date="2025-04" db="UniProtKB">
        <authorList>
            <consortium name="RefSeq"/>
        </authorList>
    </citation>
    <scope>IDENTIFICATION</scope>
    <source>
        <strain evidence="6 7">Nigerian</strain>
        <tissue evidence="6 7">Liver and blood</tissue>
    </source>
</reference>
<dbReference type="InterPro" id="IPR050216">
    <property type="entry name" value="LRR_domain-containing"/>
</dbReference>
<proteinExistence type="predicted"/>
<dbReference type="SMART" id="SM00369">
    <property type="entry name" value="LRR_TYP"/>
    <property type="match status" value="7"/>
</dbReference>
<feature type="domain" description="ZU5" evidence="4">
    <location>
        <begin position="459"/>
        <end position="600"/>
    </location>
</feature>
<dbReference type="InterPro" id="IPR003591">
    <property type="entry name" value="Leu-rich_rpt_typical-subtyp"/>
</dbReference>
<evidence type="ECO:0000256" key="2">
    <source>
        <dbReference type="ARBA" id="ARBA00022737"/>
    </source>
</evidence>
<dbReference type="Pfam" id="PF00560">
    <property type="entry name" value="LRR_1"/>
    <property type="match status" value="1"/>
</dbReference>
<dbReference type="CTD" id="55367"/>
<gene>
    <name evidence="6 7 8 9 10" type="primary">pidd1</name>
</gene>
<dbReference type="GO" id="GO:0005737">
    <property type="term" value="C:cytoplasm"/>
    <property type="evidence" value="ECO:0000318"/>
    <property type="project" value="GO_Central"/>
</dbReference>
<evidence type="ECO:0000313" key="8">
    <source>
        <dbReference type="RefSeq" id="XP_031756471.1"/>
    </source>
</evidence>
<evidence type="ECO:0000313" key="7">
    <source>
        <dbReference type="RefSeq" id="XP_004913730.1"/>
    </source>
</evidence>
<dbReference type="Gene3D" id="3.80.10.10">
    <property type="entry name" value="Ribonuclease Inhibitor"/>
    <property type="match status" value="1"/>
</dbReference>
<keyword evidence="2" id="KW-0677">Repeat</keyword>
<dbReference type="OMA" id="YPGGCHR"/>
<feature type="domain" description="Death" evidence="3">
    <location>
        <begin position="792"/>
        <end position="877"/>
    </location>
</feature>
<dbReference type="FunFam" id="2.60.220.30:FF:000011">
    <property type="entry name" value="P53-induced death domain protein 1"/>
    <property type="match status" value="1"/>
</dbReference>
<dbReference type="GeneID" id="100488788"/>
<accession>A0A8J0QYG2</accession>
<dbReference type="Pfam" id="PF13855">
    <property type="entry name" value="LRR_8"/>
    <property type="match status" value="1"/>
</dbReference>
<dbReference type="SMART" id="SM00005">
    <property type="entry name" value="DEATH"/>
    <property type="match status" value="1"/>
</dbReference>
<dbReference type="InterPro" id="IPR000488">
    <property type="entry name" value="Death_dom"/>
</dbReference>
<dbReference type="RefSeq" id="XP_004913730.1">
    <property type="nucleotide sequence ID" value="XM_004913673.4"/>
</dbReference>
<dbReference type="FunFam" id="1.10.533.10:FF:000088">
    <property type="entry name" value="P53-induced death domain protein 1"/>
    <property type="match status" value="1"/>
</dbReference>
<dbReference type="InterPro" id="IPR032675">
    <property type="entry name" value="LRR_dom_sf"/>
</dbReference>
<dbReference type="OrthoDB" id="676979at2759"/>
<evidence type="ECO:0000313" key="6">
    <source>
        <dbReference type="RefSeq" id="XP_002937546.2"/>
    </source>
</evidence>